<proteinExistence type="inferred from homology"/>
<feature type="site" description="Could be important to modulate the pK values of the two catalytic cysteine residues" evidence="3">
    <location>
        <position position="174"/>
    </location>
</feature>
<dbReference type="EMBL" id="JBHSPB010000030">
    <property type="protein sequence ID" value="MFC5724591.1"/>
    <property type="molecule type" value="Genomic_DNA"/>
</dbReference>
<dbReference type="InterPro" id="IPR001653">
    <property type="entry name" value="DAP_epimerase_DapF"/>
</dbReference>
<dbReference type="Proteomes" id="UP001596083">
    <property type="component" value="Unassembled WGS sequence"/>
</dbReference>
<keyword evidence="3" id="KW-0963">Cytoplasm</keyword>
<evidence type="ECO:0000313" key="5">
    <source>
        <dbReference type="EMBL" id="MFC5724591.1"/>
    </source>
</evidence>
<dbReference type="SUPFAM" id="SSF54506">
    <property type="entry name" value="Diaminopimelate epimerase-like"/>
    <property type="match status" value="2"/>
</dbReference>
<evidence type="ECO:0000256" key="4">
    <source>
        <dbReference type="NCBIfam" id="TIGR00652"/>
    </source>
</evidence>
<comment type="function">
    <text evidence="3">Catalyzes the stereoinversion of LL-2,6-diaminopimelate (L,L-DAP) to meso-diaminopimelate (meso-DAP), a precursor of L-lysine and an essential component of the bacterial peptidoglycan.</text>
</comment>
<keyword evidence="6" id="KW-1185">Reference proteome</keyword>
<comment type="subcellular location">
    <subcellularLocation>
        <location evidence="3">Cytoplasm</location>
    </subcellularLocation>
</comment>
<feature type="binding site" evidence="3">
    <location>
        <position position="205"/>
    </location>
    <ligand>
        <name>substrate</name>
    </ligand>
</feature>
<feature type="binding site" evidence="3">
    <location>
        <position position="12"/>
    </location>
    <ligand>
        <name>substrate</name>
    </ligand>
</feature>
<comment type="catalytic activity">
    <reaction evidence="3">
        <text>(2S,6S)-2,6-diaminopimelate = meso-2,6-diaminopimelate</text>
        <dbReference type="Rhea" id="RHEA:15393"/>
        <dbReference type="ChEBI" id="CHEBI:57609"/>
        <dbReference type="ChEBI" id="CHEBI:57791"/>
        <dbReference type="EC" id="5.1.1.7"/>
    </reaction>
</comment>
<comment type="pathway">
    <text evidence="3">Amino-acid biosynthesis; L-lysine biosynthesis via DAP pathway; DL-2,6-diaminopimelate from LL-2,6-diaminopimelate: step 1/1.</text>
</comment>
<dbReference type="PANTHER" id="PTHR31689">
    <property type="entry name" value="DIAMINOPIMELATE EPIMERASE, CHLOROPLASTIC"/>
    <property type="match status" value="1"/>
</dbReference>
<evidence type="ECO:0000256" key="2">
    <source>
        <dbReference type="ARBA" id="ARBA00023235"/>
    </source>
</evidence>
<dbReference type="HAMAP" id="MF_00197">
    <property type="entry name" value="DAP_epimerase"/>
    <property type="match status" value="1"/>
</dbReference>
<comment type="caution">
    <text evidence="3">Lacks conserved residue(s) required for the propagation of feature annotation.</text>
</comment>
<dbReference type="EC" id="5.1.1.7" evidence="3 4"/>
<feature type="site" description="Could be important to modulate the pK values of the two catalytic cysteine residues" evidence="3">
    <location>
        <position position="223"/>
    </location>
</feature>
<accession>A0ABW0ZB79</accession>
<keyword evidence="3" id="KW-0457">Lysine biosynthesis</keyword>
<keyword evidence="3" id="KW-0028">Amino-acid biosynthesis</keyword>
<gene>
    <name evidence="3 5" type="primary">dapF</name>
    <name evidence="5" type="ORF">ACFP1Z_31000</name>
</gene>
<comment type="similarity">
    <text evidence="1 3">Belongs to the diaminopimelate epimerase family.</text>
</comment>
<dbReference type="Gene3D" id="3.10.310.10">
    <property type="entry name" value="Diaminopimelate Epimerase, Chain A, domain 1"/>
    <property type="match status" value="2"/>
</dbReference>
<feature type="binding site" evidence="3">
    <location>
        <begin position="80"/>
        <end position="81"/>
    </location>
    <ligand>
        <name>substrate</name>
    </ligand>
</feature>
<feature type="binding site" evidence="3">
    <location>
        <position position="70"/>
    </location>
    <ligand>
        <name>substrate</name>
    </ligand>
</feature>
<feature type="binding site" evidence="3">
    <location>
        <begin position="223"/>
        <end position="224"/>
    </location>
    <ligand>
        <name>substrate</name>
    </ligand>
</feature>
<evidence type="ECO:0000313" key="6">
    <source>
        <dbReference type="Proteomes" id="UP001596083"/>
    </source>
</evidence>
<dbReference type="GO" id="GO:0008837">
    <property type="term" value="F:diaminopimelate epimerase activity"/>
    <property type="evidence" value="ECO:0007669"/>
    <property type="project" value="UniProtKB-EC"/>
</dbReference>
<keyword evidence="2 3" id="KW-0413">Isomerase</keyword>
<evidence type="ECO:0000256" key="1">
    <source>
        <dbReference type="ARBA" id="ARBA00010219"/>
    </source>
</evidence>
<dbReference type="PANTHER" id="PTHR31689:SF0">
    <property type="entry name" value="DIAMINOPIMELATE EPIMERASE"/>
    <property type="match status" value="1"/>
</dbReference>
<dbReference type="Pfam" id="PF01678">
    <property type="entry name" value="DAP_epimerase"/>
    <property type="match status" value="2"/>
</dbReference>
<dbReference type="NCBIfam" id="TIGR00652">
    <property type="entry name" value="DapF"/>
    <property type="match status" value="1"/>
</dbReference>
<reference evidence="6" key="1">
    <citation type="journal article" date="2019" name="Int. J. Syst. Evol. Microbiol.">
        <title>The Global Catalogue of Microorganisms (GCM) 10K type strain sequencing project: providing services to taxonomists for standard genome sequencing and annotation.</title>
        <authorList>
            <consortium name="The Broad Institute Genomics Platform"/>
            <consortium name="The Broad Institute Genome Sequencing Center for Infectious Disease"/>
            <person name="Wu L."/>
            <person name="Ma J."/>
        </authorList>
    </citation>
    <scope>NUCLEOTIDE SEQUENCE [LARGE SCALE GENOMIC DNA]</scope>
    <source>
        <strain evidence="6">CGMCC 4.7304</strain>
    </source>
</reference>
<comment type="subunit">
    <text evidence="3">Homodimer.</text>
</comment>
<dbReference type="RefSeq" id="WP_390321051.1">
    <property type="nucleotide sequence ID" value="NZ_JBHSPB010000030.1"/>
</dbReference>
<feature type="binding site" evidence="3">
    <location>
        <begin position="233"/>
        <end position="234"/>
    </location>
    <ligand>
        <name>substrate</name>
    </ligand>
</feature>
<name>A0ABW0ZB79_9ACTN</name>
<organism evidence="5 6">
    <name type="scientific">Streptomyces gamaensis</name>
    <dbReference type="NCBI Taxonomy" id="1763542"/>
    <lineage>
        <taxon>Bacteria</taxon>
        <taxon>Bacillati</taxon>
        <taxon>Actinomycetota</taxon>
        <taxon>Actinomycetes</taxon>
        <taxon>Kitasatosporales</taxon>
        <taxon>Streptomycetaceae</taxon>
        <taxon>Streptomyces</taxon>
    </lineage>
</organism>
<evidence type="ECO:0000256" key="3">
    <source>
        <dbReference type="HAMAP-Rule" id="MF_00197"/>
    </source>
</evidence>
<comment type="caution">
    <text evidence="5">The sequence shown here is derived from an EMBL/GenBank/DDBJ whole genome shotgun (WGS) entry which is preliminary data.</text>
</comment>
<sequence length="310" mass="32172">MGDFVKYQALGNDYLIVDPWRGGGALGTEPAPGAVRLLCDRHCGVGADGLLFGPLEAPRPGTPAPLRIFNADGSECGMSGNGLRMFALYLGEYYVHEWGTGTPFTVRTPGGDSEVRITDVTDGRVRVGMGRARFTTGTDTGTDVGGAAITVVPLAGAGPDDEITVTDLRLGVPHTVVLTDAIDGELVQRLGPALARHSRHPEGTNVEFVRVRDDRTLDIALWERAAGPVSASGSGACAAAAVARARGLVGPDVTVRMPGGEVDVSVAPDGRINSTGTAQEVMAGVLSQSLLKQLAQHGTTLEEPSGRRGP</sequence>
<protein>
    <recommendedName>
        <fullName evidence="3 4">Diaminopimelate epimerase</fullName>
        <shortName evidence="3">DAP epimerase</shortName>
        <ecNumber evidence="3 4">5.1.1.7</ecNumber>
    </recommendedName>
    <alternativeName>
        <fullName evidence="3">PLP-independent amino acid racemase</fullName>
    </alternativeName>
</protein>